<dbReference type="RefSeq" id="NP_051991.1">
    <property type="nucleotide sequence ID" value="NC_001266.1"/>
</dbReference>
<evidence type="ECO:0000256" key="2">
    <source>
        <dbReference type="ARBA" id="ARBA00004381"/>
    </source>
</evidence>
<organismHost>
    <name type="scientific">Oryctolagus cuniculus</name>
    <name type="common">Rabbit</name>
    <dbReference type="NCBI Taxonomy" id="9986"/>
</organismHost>
<keyword evidence="4" id="KW-0946">Virion</keyword>
<evidence type="ECO:0000313" key="10">
    <source>
        <dbReference type="Proteomes" id="UP000000868"/>
    </source>
</evidence>
<reference evidence="10" key="2">
    <citation type="journal article" date="1986" name="J. Virol.">
        <title>Identification and nucleotide sequence of the thymidine kinase gene of Shope fibroma virus.</title>
        <authorList>
            <person name="Upton C."/>
            <person name="McFadden G."/>
        </authorList>
    </citation>
    <scope>NUCLEOTIDE SEQUENCE [LARGE SCALE GENOMIC DNA]</scope>
    <source>
        <strain evidence="10">Kasza</strain>
    </source>
</reference>
<evidence type="ECO:0000256" key="8">
    <source>
        <dbReference type="SAM" id="Phobius"/>
    </source>
</evidence>
<keyword evidence="3 8" id="KW-0812">Transmembrane</keyword>
<accession>Q9Q8X6</accession>
<reference evidence="9 10" key="12">
    <citation type="journal article" date="1991" name="Virology">
        <title>Sequence and analysis of a portion of the genomes of Shope fibroma virus and malignant rabbit fibroma virus that is important for viral replication in lymphocytes.</title>
        <authorList>
            <person name="Strayer D.S."/>
            <person name="Jerng H.H."/>
            <person name="O'Connor K."/>
        </authorList>
    </citation>
    <scope>NUCLEOTIDE SEQUENCE [LARGE SCALE GENOMIC DNA]</scope>
    <source>
        <strain evidence="9 10">Kasza</strain>
    </source>
</reference>
<reference evidence="10" key="6">
    <citation type="journal article" date="1988" name="Virology">
        <title>Tumorigenic poxviruses: fine analysis of the recombination junctions in malignant rabbit fibroma virus, a recombinant between Shope fibroma virus and myxoma virus.</title>
        <authorList>
            <person name="Upton C."/>
            <person name="Macen J.L."/>
            <person name="Maranchuk R.A."/>
            <person name="DeLange A.M."/>
            <person name="McFadden G."/>
        </authorList>
    </citation>
    <scope>NUCLEOTIDE SEQUENCE [LARGE SCALE GENOMIC DNA]</scope>
    <source>
        <strain evidence="10">Kasza</strain>
    </source>
</reference>
<reference evidence="10" key="5">
    <citation type="journal article" date="1987" name="Virology">
        <title>Tumorigenic poxviruses: genomic organization and DNA sequence of the telomeric region of the Shope fibroma virus genome.</title>
        <authorList>
            <person name="Upton C."/>
            <person name="DeLange A.M."/>
            <person name="McFadden G."/>
        </authorList>
    </citation>
    <scope>NUCLEOTIDE SEQUENCE [LARGE SCALE GENOMIC DNA]</scope>
    <source>
        <strain evidence="10">Kasza</strain>
    </source>
</reference>
<keyword evidence="6 8" id="KW-1133">Transmembrane helix</keyword>
<evidence type="ECO:0000256" key="4">
    <source>
        <dbReference type="ARBA" id="ARBA00022844"/>
    </source>
</evidence>
<keyword evidence="5" id="KW-0426">Late protein</keyword>
<dbReference type="Proteomes" id="UP000000868">
    <property type="component" value="Segment"/>
</dbReference>
<reference evidence="10" key="17">
    <citation type="journal article" date="1994" name="Virology">
        <title>Characterization of the Shope fibroma virus DNA ligase gene.</title>
        <authorList>
            <person name="Parks R.J."/>
            <person name="Lichty B.D."/>
            <person name="Karakis C."/>
            <person name="Evans D.H."/>
        </authorList>
    </citation>
    <scope>NUCLEOTIDE SEQUENCE [LARGE SCALE GENOMIC DNA]</scope>
    <source>
        <strain evidence="10">Kasza</strain>
    </source>
</reference>
<dbReference type="InterPro" id="IPR009236">
    <property type="entry name" value="Chordopox_A13L"/>
</dbReference>
<dbReference type="Pfam" id="PF05961">
    <property type="entry name" value="Chordopox_A13L"/>
    <property type="match status" value="1"/>
</dbReference>
<sequence>MISELLLLIICVVIVGFIVYGIYTKKKTTQHVPPSSEQYEKMENLKTGYVDKLKSAHLKSFYKLFSSN</sequence>
<dbReference type="GO" id="GO:0055036">
    <property type="term" value="C:virion membrane"/>
    <property type="evidence" value="ECO:0007669"/>
    <property type="project" value="UniProtKB-SubCell"/>
</dbReference>
<reference evidence="10" key="18">
    <citation type="journal article" date="1995" name="Virology">
        <title>Myxoma virus and Shope fibroma virus encode dual-specificity tyrosine/serine phosphatases which are essential for virus viability.</title>
        <authorList>
            <person name="Mossman K."/>
            <person name="Ostergaard H."/>
            <person name="Upton C."/>
            <person name="McFadden G."/>
        </authorList>
    </citation>
    <scope>NUCLEOTIDE SEQUENCE [LARGE SCALE GENOMIC DNA]</scope>
    <source>
        <strain evidence="10">Kasza</strain>
    </source>
</reference>
<reference evidence="10" key="8">
    <citation type="journal article" date="1990" name="Virology">
        <title>The complete DNA sequence of vaccinia virus.</title>
        <authorList>
            <person name="Goebel S.J."/>
            <person name="Johnson G.P."/>
            <person name="Perkus M.E."/>
            <person name="Davis S.W."/>
            <person name="Winslow J.P."/>
            <person name="Paoletti E."/>
        </authorList>
    </citation>
    <scope>NUCLEOTIDE SEQUENCE [LARGE SCALE GENOMIC DNA]</scope>
    <source>
        <strain evidence="10">Kasza</strain>
    </source>
</reference>
<evidence type="ECO:0000256" key="5">
    <source>
        <dbReference type="ARBA" id="ARBA00022921"/>
    </source>
</evidence>
<proteinExistence type="predicted"/>
<protein>
    <submittedName>
        <fullName evidence="9">Gp102L</fullName>
    </submittedName>
</protein>
<reference evidence="9 10" key="1">
    <citation type="journal article" date="1984" name="J. Virol.">
        <title>Tumorigenic poxviruses: construction of the composite physical map of the Shope fibroma virus genome.</title>
        <authorList>
            <person name="Delange A.M."/>
            <person name="Macaulay C."/>
            <person name="Block W."/>
            <person name="Mueller T."/>
            <person name="McFadden G."/>
        </authorList>
    </citation>
    <scope>NUCLEOTIDE SEQUENCE [LARGE SCALE GENOMIC DNA]</scope>
    <source>
        <strain evidence="9 10">Kasza</strain>
    </source>
</reference>
<keyword evidence="7 8" id="KW-0472">Membrane</keyword>
<evidence type="ECO:0000313" key="9">
    <source>
        <dbReference type="EMBL" id="AAF17985.1"/>
    </source>
</evidence>
<organism evidence="10">
    <name type="scientific">Rabbit fibroma virus (strain Kasza)</name>
    <name type="common">RFV</name>
    <name type="synonym">Shope fibroma virus (strain Kasza)</name>
    <dbReference type="NCBI Taxonomy" id="10272"/>
    <lineage>
        <taxon>Viruses</taxon>
        <taxon>Varidnaviria</taxon>
        <taxon>Bamfordvirae</taxon>
        <taxon>Nucleocytoviricota</taxon>
        <taxon>Pokkesviricetes</taxon>
        <taxon>Chitovirales</taxon>
        <taxon>Poxviridae</taxon>
        <taxon>Chordopoxvirinae</taxon>
        <taxon>Leporipoxvirus</taxon>
        <taxon>Leporipoxvirus shope</taxon>
        <taxon>Rabbit fibroma virus</taxon>
    </lineage>
</organism>
<keyword evidence="10" id="KW-1185">Reference proteome</keyword>
<name>Q9Q8X6_RFVKA</name>
<gene>
    <name evidence="9" type="primary">s102L</name>
</gene>
<evidence type="ECO:0000256" key="6">
    <source>
        <dbReference type="ARBA" id="ARBA00022989"/>
    </source>
</evidence>
<reference evidence="10" key="9">
    <citation type="journal article" date="1990" name="Virology">
        <title>Tumorigenic poxviruses: characterization of the expression of an epidermal growth factor related gene in Shope fibroma virus.</title>
        <authorList>
            <person name="Chang W."/>
            <person name="Macaulay C."/>
            <person name="Hu S.L."/>
            <person name="Tam J.P."/>
            <person name="McFadden G."/>
        </authorList>
    </citation>
    <scope>NUCLEOTIDE SEQUENCE [LARGE SCALE GENOMIC DNA]</scope>
    <source>
        <strain evidence="10">Kasza</strain>
    </source>
</reference>
<reference evidence="10" key="11">
    <citation type="journal article" date="1991" name="Virology">
        <title>Identification and DNA sequence of the large subunit of the capping enzyme from Shope fibroma virus.</title>
        <authorList>
            <person name="Upton C."/>
            <person name="Stuart D."/>
            <person name="McFadden G."/>
        </authorList>
    </citation>
    <scope>NUCLEOTIDE SEQUENCE [LARGE SCALE GENOMIC DNA]</scope>
    <source>
        <strain evidence="10">Kasza</strain>
    </source>
</reference>
<reference evidence="10" key="14">
    <citation type="journal article" date="1992" name="Virus Res.">
        <title>Sequence and analysis of the BamHI 'D' fragment of Shope fibroma virus: comparison with similar regions of related poxviruses.</title>
        <authorList>
            <person name="Strayer D.S."/>
            <person name="Jerng H.H."/>
        </authorList>
    </citation>
    <scope>NUCLEOTIDE SEQUENCE [LARGE SCALE GENOMIC DNA]</scope>
    <source>
        <strain evidence="10">Kasza</strain>
    </source>
</reference>
<reference evidence="10" key="7">
    <citation type="journal article" date="1990" name="Virology">
        <title>Identification and DNA sequence of the Shope fibroma virus DNA topoisomerase gene.</title>
        <authorList>
            <person name="Upton C."/>
            <person name="Opgenorth A."/>
            <person name="Traktman P."/>
            <person name="McFadden G."/>
        </authorList>
    </citation>
    <scope>NUCLEOTIDE SEQUENCE [LARGE SCALE GENOMIC DNA]</scope>
    <source>
        <strain evidence="10">Kasza</strain>
    </source>
</reference>
<reference evidence="10" key="13">
    <citation type="journal article" date="1992" name="J. Gen. Virol.">
        <title>Nucleotide sequence analysis of a unique near-terminal region of the tumorigenic poxvirus, Shope fibroma virus.</title>
        <authorList>
            <person name="Massung R.F."/>
            <person name="McFadden G."/>
            <person name="Moyer R.W."/>
        </authorList>
    </citation>
    <scope>NUCLEOTIDE SEQUENCE [LARGE SCALE GENOMIC DNA]</scope>
    <source>
        <strain evidence="10">Kasza</strain>
    </source>
</reference>
<evidence type="ECO:0000256" key="7">
    <source>
        <dbReference type="ARBA" id="ARBA00023136"/>
    </source>
</evidence>
<reference evidence="10" key="22">
    <citation type="journal article" date="1999" name="J. Virol.">
        <title>Myxoma virus encodes an alpha2,3-sialyltransferase that enhances virulence.</title>
        <authorList>
            <person name="Jackson R.J."/>
            <person name="Hall D.F."/>
            <person name="Kerr P.J."/>
        </authorList>
    </citation>
    <scope>NUCLEOTIDE SEQUENCE [LARGE SCALE GENOMIC DNA]</scope>
    <source>
        <strain evidence="10">Kasza</strain>
    </source>
</reference>
<reference evidence="10" key="20">
    <citation type="journal article" date="1997" name="Virology">
        <title>The T1/35kDa family of poxvirus-secreted proteins bind chemokines and modulate leukocyte influx into virus-infected tissues.</title>
        <authorList>
            <person name="Graham K.A."/>
            <person name="Lalani A.S."/>
            <person name="Macen J.L."/>
            <person name="Ness T.L."/>
            <person name="Barry M."/>
            <person name="Liu L.Y."/>
            <person name="Lucas A."/>
            <person name="Clark-Lewis I."/>
            <person name="Moyer R.W."/>
            <person name="McFadden G."/>
        </authorList>
    </citation>
    <scope>NUCLEOTIDE SEQUENCE [LARGE SCALE GENOMIC DNA]</scope>
    <source>
        <strain evidence="10">Kasza</strain>
    </source>
</reference>
<reference evidence="10" key="21">
    <citation type="journal article" date="1999" name="J. Mol. Biol.">
        <title>Shope fibroma virus DNA topoisomerase catalyses holliday junction resolution and hairpin formation in vitro.</title>
        <authorList>
            <person name="Palaniyar N."/>
            <person name="Gerasimopoulos E."/>
            <person name="Evans D.H."/>
        </authorList>
    </citation>
    <scope>NUCLEOTIDE SEQUENCE [LARGE SCALE GENOMIC DNA]</scope>
    <source>
        <strain evidence="10">Kasza</strain>
    </source>
</reference>
<reference evidence="10" key="3">
    <citation type="journal article" date="1986" name="Mol. Cell. Biol.">
        <title>DNA sequence homology between the terminal inverted repeats of Shope fibroma virus and an endogenous cellular plasmid species.</title>
        <authorList>
            <person name="Upton C."/>
            <person name="McFadden G."/>
        </authorList>
    </citation>
    <scope>NUCLEOTIDE SEQUENCE [LARGE SCALE GENOMIC DNA]</scope>
    <source>
        <strain evidence="10">Kasza</strain>
    </source>
</reference>
<dbReference type="EMBL" id="AF170722">
    <property type="protein sequence ID" value="AAF17985.1"/>
    <property type="molecule type" value="Genomic_DNA"/>
</dbReference>
<reference evidence="9 10" key="23">
    <citation type="journal article" date="1999" name="Virology">
        <title>The complete genome sequence of shope (Rabbit) fibroma virus.</title>
        <authorList>
            <person name="Willer D.O."/>
            <person name="McFadden G."/>
            <person name="Evans D.H."/>
        </authorList>
    </citation>
    <scope>NUCLEOTIDE SEQUENCE [LARGE SCALE GENOMIC DNA]</scope>
    <source>
        <strain evidence="9 10">Kasza</strain>
    </source>
</reference>
<comment type="subcellular location">
    <subcellularLocation>
        <location evidence="2">Virion membrane</location>
        <topology evidence="2">Single-pass membrane protein</topology>
    </subcellularLocation>
</comment>
<reference evidence="10" key="4">
    <citation type="journal article" date="1986" name="Virology">
        <title>Tumorigenic poxviruses: analysis of viral DNA sequences implicated in the tumorigenicity of Shope fibroma virus and malignant rabbit virus.</title>
        <authorList>
            <person name="Upton C."/>
            <person name="McFadden G."/>
        </authorList>
    </citation>
    <scope>NUCLEOTIDE SEQUENCE [LARGE SCALE GENOMIC DNA]</scope>
    <source>
        <strain evidence="10">Kasza</strain>
    </source>
</reference>
<dbReference type="KEGG" id="vg:1486946"/>
<reference evidence="10" key="16">
    <citation type="journal article" date="1994" name="J. Virol.">
        <title>A poxvirus protein with a RING finger motif binds zinc and localizes in virus factories.</title>
        <authorList>
            <person name="Upton C."/>
            <person name="Schiff L."/>
            <person name="Rice S.A."/>
            <person name="Dowdeswell T."/>
            <person name="Yang X."/>
            <person name="McFadden G."/>
        </authorList>
    </citation>
    <scope>NUCLEOTIDE SEQUENCE [LARGE SCALE GENOMIC DNA]</scope>
    <source>
        <strain evidence="10">Kasza</strain>
    </source>
</reference>
<reference evidence="10" key="10">
    <citation type="journal article" date="1991" name="Biochem. Biophys. Res. Commun.">
        <title>T2 open reading frame from the Shope fibroma virus encodes a soluble form of the TNF receptor.</title>
        <authorList>
            <person name="Smith C.A."/>
            <person name="Davis T."/>
            <person name="Wignall J.M."/>
            <person name="Din W.S."/>
            <person name="Farrah T."/>
            <person name="Upton C."/>
            <person name="McFadden G."/>
            <person name="Goodwin R.G."/>
        </authorList>
    </citation>
    <scope>NUCLEOTIDE SEQUENCE [LARGE SCALE GENOMIC DNA]</scope>
    <source>
        <strain evidence="10">Kasza</strain>
    </source>
</reference>
<evidence type="ECO:0000256" key="1">
    <source>
        <dbReference type="ARBA" id="ARBA00003039"/>
    </source>
</evidence>
<reference evidence="10" key="15">
    <citation type="journal article" date="1993" name="Proc. Natl. Acad. Sci. U.S.A.">
        <title>Identification of a poxvirus gene encoding a uracil-DNA glycosylase.</title>
        <authorList>
            <person name="Upton C."/>
            <person name="Stuart D.T."/>
            <person name="McFadden G."/>
        </authorList>
    </citation>
    <scope>NUCLEOTIDE SEQUENCE [LARGE SCALE GENOMIC DNA]</scope>
    <source>
        <strain evidence="10">Kasza</strain>
    </source>
</reference>
<comment type="function">
    <text evidence="1">Essential for the encapsidation of DNA into immature virions (IV) and the subsequent maturation of IV into mature virions (MV).</text>
</comment>
<reference evidence="10" key="19">
    <citation type="journal article" date="1995" name="Virology">
        <title>Species specificity of ectromelia virus and vaccinia virus interferon-gamma binding proteins.</title>
        <authorList>
            <person name="Mossman K."/>
            <person name="Upton C."/>
            <person name="Buller R.M."/>
            <person name="McFadden G."/>
        </authorList>
    </citation>
    <scope>NUCLEOTIDE SEQUENCE [LARGE SCALE GENOMIC DNA]</scope>
    <source>
        <strain evidence="10">Kasza</strain>
    </source>
</reference>
<evidence type="ECO:0000256" key="3">
    <source>
        <dbReference type="ARBA" id="ARBA00022692"/>
    </source>
</evidence>
<feature type="transmembrane region" description="Helical" evidence="8">
    <location>
        <begin position="6"/>
        <end position="23"/>
    </location>
</feature>